<reference evidence="3" key="1">
    <citation type="submission" date="2016-08" db="EMBL/GenBank/DDBJ databases">
        <authorList>
            <person name="Varghese N."/>
            <person name="Submissions Spin"/>
        </authorList>
    </citation>
    <scope>NUCLEOTIDE SEQUENCE [LARGE SCALE GENOMIC DNA]</scope>
    <source>
        <strain evidence="3">P1-7</strain>
    </source>
</reference>
<dbReference type="Proteomes" id="UP000199205">
    <property type="component" value="Unassembled WGS sequence"/>
</dbReference>
<dbReference type="EMBL" id="FMAF01000024">
    <property type="protein sequence ID" value="SCB47095.1"/>
    <property type="molecule type" value="Genomic_DNA"/>
</dbReference>
<sequence>MAKHDESPLLSATDAKQADKRDTSAYGRGSKAGKQKNPAEGNPYPEGSRAAKSFEHGQLDAQKVRCSDKPPGR</sequence>
<dbReference type="AlphaFoldDB" id="A0A1C3X4J0"/>
<feature type="region of interest" description="Disordered" evidence="1">
    <location>
        <begin position="1"/>
        <end position="73"/>
    </location>
</feature>
<dbReference type="OrthoDB" id="8402006at2"/>
<name>A0A1C3X4J0_9HYPH</name>
<dbReference type="RefSeq" id="WP_051964039.1">
    <property type="nucleotide sequence ID" value="NZ_FMAF01000024.1"/>
</dbReference>
<evidence type="ECO:0000256" key="1">
    <source>
        <dbReference type="SAM" id="MobiDB-lite"/>
    </source>
</evidence>
<accession>A0A1C3X4J0</accession>
<evidence type="ECO:0000313" key="2">
    <source>
        <dbReference type="EMBL" id="SCB47095.1"/>
    </source>
</evidence>
<protein>
    <submittedName>
        <fullName evidence="2">Uncharacterized protein</fullName>
    </submittedName>
</protein>
<feature type="compositionally biased region" description="Basic and acidic residues" evidence="1">
    <location>
        <begin position="52"/>
        <end position="73"/>
    </location>
</feature>
<evidence type="ECO:0000313" key="3">
    <source>
        <dbReference type="Proteomes" id="UP000199205"/>
    </source>
</evidence>
<gene>
    <name evidence="2" type="ORF">GA0061101_12490</name>
</gene>
<organism evidence="2 3">
    <name type="scientific">Rhizobium lusitanum</name>
    <dbReference type="NCBI Taxonomy" id="293958"/>
    <lineage>
        <taxon>Bacteria</taxon>
        <taxon>Pseudomonadati</taxon>
        <taxon>Pseudomonadota</taxon>
        <taxon>Alphaproteobacteria</taxon>
        <taxon>Hyphomicrobiales</taxon>
        <taxon>Rhizobiaceae</taxon>
        <taxon>Rhizobium/Agrobacterium group</taxon>
        <taxon>Rhizobium</taxon>
    </lineage>
</organism>
<proteinExistence type="predicted"/>